<dbReference type="PANTHER" id="PTHR11963">
    <property type="entry name" value="LEUCINE AMINOPEPTIDASE-RELATED"/>
    <property type="match status" value="1"/>
</dbReference>
<dbReference type="InterPro" id="IPR000819">
    <property type="entry name" value="Peptidase_M17_C"/>
</dbReference>
<evidence type="ECO:0000256" key="3">
    <source>
        <dbReference type="ARBA" id="ARBA00022670"/>
    </source>
</evidence>
<organism evidence="6">
    <name type="scientific">freshwater metagenome</name>
    <dbReference type="NCBI Taxonomy" id="449393"/>
    <lineage>
        <taxon>unclassified sequences</taxon>
        <taxon>metagenomes</taxon>
        <taxon>ecological metagenomes</taxon>
    </lineage>
</organism>
<evidence type="ECO:0000256" key="2">
    <source>
        <dbReference type="ARBA" id="ARBA00022438"/>
    </source>
</evidence>
<dbReference type="PRINTS" id="PR00481">
    <property type="entry name" value="LAMNOPPTDASE"/>
</dbReference>
<dbReference type="EMBL" id="CAEZUJ010000014">
    <property type="protein sequence ID" value="CAB4597100.1"/>
    <property type="molecule type" value="Genomic_DNA"/>
</dbReference>
<dbReference type="InterPro" id="IPR011356">
    <property type="entry name" value="Leucine_aapep/pepB"/>
</dbReference>
<dbReference type="EMBL" id="CAFBLI010000020">
    <property type="protein sequence ID" value="CAB4860794.1"/>
    <property type="molecule type" value="Genomic_DNA"/>
</dbReference>
<keyword evidence="3" id="KW-0645">Protease</keyword>
<gene>
    <name evidence="6" type="ORF">UFOPK1811_00539</name>
    <name evidence="7" type="ORF">UFOPK2922_00869</name>
    <name evidence="8" type="ORF">UFOPK3306_00408</name>
</gene>
<keyword evidence="2" id="KW-0031">Aminopeptidase</keyword>
<dbReference type="GO" id="GO:0006508">
    <property type="term" value="P:proteolysis"/>
    <property type="evidence" value="ECO:0007669"/>
    <property type="project" value="UniProtKB-KW"/>
</dbReference>
<dbReference type="Pfam" id="PF02789">
    <property type="entry name" value="Peptidase_M17_N"/>
    <property type="match status" value="1"/>
</dbReference>
<dbReference type="SUPFAM" id="SSF53187">
    <property type="entry name" value="Zn-dependent exopeptidases"/>
    <property type="match status" value="1"/>
</dbReference>
<evidence type="ECO:0000256" key="4">
    <source>
        <dbReference type="ARBA" id="ARBA00022801"/>
    </source>
</evidence>
<evidence type="ECO:0000313" key="7">
    <source>
        <dbReference type="EMBL" id="CAB4778852.1"/>
    </source>
</evidence>
<dbReference type="GO" id="GO:0005737">
    <property type="term" value="C:cytoplasm"/>
    <property type="evidence" value="ECO:0007669"/>
    <property type="project" value="InterPro"/>
</dbReference>
<dbReference type="PANTHER" id="PTHR11963:SF23">
    <property type="entry name" value="CYTOSOL AMINOPEPTIDASE"/>
    <property type="match status" value="1"/>
</dbReference>
<feature type="domain" description="Cytosol aminopeptidase" evidence="5">
    <location>
        <begin position="328"/>
        <end position="335"/>
    </location>
</feature>
<dbReference type="AlphaFoldDB" id="A0A6J6G983"/>
<dbReference type="Pfam" id="PF00883">
    <property type="entry name" value="Peptidase_M17"/>
    <property type="match status" value="1"/>
</dbReference>
<proteinExistence type="inferred from homology"/>
<accession>A0A6J6G983</accession>
<dbReference type="Gene3D" id="3.40.220.10">
    <property type="entry name" value="Leucine Aminopeptidase, subunit E, domain 1"/>
    <property type="match status" value="1"/>
</dbReference>
<dbReference type="InterPro" id="IPR043472">
    <property type="entry name" value="Macro_dom-like"/>
</dbReference>
<name>A0A6J6G983_9ZZZZ</name>
<reference evidence="6" key="1">
    <citation type="submission" date="2020-05" db="EMBL/GenBank/DDBJ databases">
        <authorList>
            <person name="Chiriac C."/>
            <person name="Salcher M."/>
            <person name="Ghai R."/>
            <person name="Kavagutti S V."/>
        </authorList>
    </citation>
    <scope>NUCLEOTIDE SEQUENCE</scope>
</reference>
<comment type="similarity">
    <text evidence="1">Belongs to the peptidase M17 family.</text>
</comment>
<evidence type="ECO:0000259" key="5">
    <source>
        <dbReference type="PROSITE" id="PS00631"/>
    </source>
</evidence>
<dbReference type="GO" id="GO:0030145">
    <property type="term" value="F:manganese ion binding"/>
    <property type="evidence" value="ECO:0007669"/>
    <property type="project" value="InterPro"/>
</dbReference>
<dbReference type="EMBL" id="CAEZZS010000036">
    <property type="protein sequence ID" value="CAB4778852.1"/>
    <property type="molecule type" value="Genomic_DNA"/>
</dbReference>
<evidence type="ECO:0000256" key="1">
    <source>
        <dbReference type="ARBA" id="ARBA00009528"/>
    </source>
</evidence>
<dbReference type="Gene3D" id="3.40.630.10">
    <property type="entry name" value="Zn peptidases"/>
    <property type="match status" value="1"/>
</dbReference>
<dbReference type="PROSITE" id="PS00631">
    <property type="entry name" value="CYTOSOL_AP"/>
    <property type="match status" value="1"/>
</dbReference>
<sequence length="482" mass="51548">MLAPTLTNLDISQAQILALPTEQLTGQANLFKQISKECEISIEAEIKRSEHGGKVGEITELSVSSKKYPKLEKIYLVGIGKSTPADFAKAGAAIGRKLRGSEKILLSACAAGSHGQQRHLISAGLANYSWHLKTGAAAKVKVPTIGMFGMRAEDLVSAKTILSSVWLTRDLIHTPANMKSPQWMAKQAKSALSRSEIEIKVHSGADLAKFGGLRAVGNSSPKRPPVMIELFYHKTKRKVPHVVLVGKGIMFDTGGVSLKRPYDTMVAMKSDMAGAAAIIGAMKAIAALGLNVRVTGLLMCAENLLSATSQRPSDVITHYGGTTVEVRNTDAEGRLVLADGLAYANTKLKPDYLLDIATLTGSATLGLGRQHGAMYTRDQKLAKQLQEIGEKSGDRVWHMPLVDDYIPSLASPIADFNHLGDKPHVSGGSITAALFLEHFAGDSRWVHLDIAGTARSEVDAGENVKGGTGFGVRLLVEWISSL</sequence>
<dbReference type="GO" id="GO:0070006">
    <property type="term" value="F:metalloaminopeptidase activity"/>
    <property type="evidence" value="ECO:0007669"/>
    <property type="project" value="InterPro"/>
</dbReference>
<dbReference type="SUPFAM" id="SSF52949">
    <property type="entry name" value="Macro domain-like"/>
    <property type="match status" value="1"/>
</dbReference>
<evidence type="ECO:0000313" key="6">
    <source>
        <dbReference type="EMBL" id="CAB4597100.1"/>
    </source>
</evidence>
<dbReference type="InterPro" id="IPR008283">
    <property type="entry name" value="Peptidase_M17_N"/>
</dbReference>
<dbReference type="CDD" id="cd00433">
    <property type="entry name" value="Peptidase_M17"/>
    <property type="match status" value="1"/>
</dbReference>
<keyword evidence="4" id="KW-0378">Hydrolase</keyword>
<protein>
    <submittedName>
        <fullName evidence="6">Unannotated protein</fullName>
    </submittedName>
</protein>
<evidence type="ECO:0000313" key="8">
    <source>
        <dbReference type="EMBL" id="CAB4860794.1"/>
    </source>
</evidence>